<dbReference type="NCBIfam" id="TIGR02606">
    <property type="entry name" value="antidote_CC2985"/>
    <property type="match status" value="1"/>
</dbReference>
<dbReference type="CDD" id="cd22231">
    <property type="entry name" value="RHH_NikR_HicB-like"/>
    <property type="match status" value="1"/>
</dbReference>
<keyword evidence="4" id="KW-1185">Reference proteome</keyword>
<keyword evidence="2" id="KW-1277">Toxin-antitoxin system</keyword>
<evidence type="ECO:0000313" key="3">
    <source>
        <dbReference type="EMBL" id="SNS67005.1"/>
    </source>
</evidence>
<organism evidence="3 4">
    <name type="scientific">Edaphosphingomonas laterariae</name>
    <dbReference type="NCBI Taxonomy" id="861865"/>
    <lineage>
        <taxon>Bacteria</taxon>
        <taxon>Pseudomonadati</taxon>
        <taxon>Pseudomonadota</taxon>
        <taxon>Alphaproteobacteria</taxon>
        <taxon>Sphingomonadales</taxon>
        <taxon>Rhizorhabdaceae</taxon>
        <taxon>Edaphosphingomonas</taxon>
    </lineage>
</organism>
<dbReference type="EMBL" id="FZOS01000012">
    <property type="protein sequence ID" value="SNS67005.1"/>
    <property type="molecule type" value="Genomic_DNA"/>
</dbReference>
<dbReference type="Gene3D" id="6.10.10.120">
    <property type="entry name" value="Antitoxin ParD1-like"/>
    <property type="match status" value="1"/>
</dbReference>
<protein>
    <submittedName>
        <fullName evidence="3">Antitoxin ParD1/3/4</fullName>
    </submittedName>
</protein>
<dbReference type="Proteomes" id="UP000198281">
    <property type="component" value="Unassembled WGS sequence"/>
</dbReference>
<dbReference type="InterPro" id="IPR038296">
    <property type="entry name" value="ParD_sf"/>
</dbReference>
<gene>
    <name evidence="3" type="ORF">SAMN06295912_1128</name>
</gene>
<evidence type="ECO:0000256" key="1">
    <source>
        <dbReference type="ARBA" id="ARBA00008580"/>
    </source>
</evidence>
<evidence type="ECO:0000256" key="2">
    <source>
        <dbReference type="ARBA" id="ARBA00022649"/>
    </source>
</evidence>
<dbReference type="SUPFAM" id="SSF47598">
    <property type="entry name" value="Ribbon-helix-helix"/>
    <property type="match status" value="1"/>
</dbReference>
<dbReference type="PANTHER" id="PTHR36582">
    <property type="entry name" value="ANTITOXIN PARD"/>
    <property type="match status" value="1"/>
</dbReference>
<sequence length="93" mass="10514">MASMNVSLPDPMRDYVQKRIDKGHYASVSDYVRDLIRRDQADTENEQRWLSSLDASVEEAVEELESGGGRELGAFCRELTSEIEAQGHQTPLQ</sequence>
<reference evidence="4" key="1">
    <citation type="submission" date="2017-06" db="EMBL/GenBank/DDBJ databases">
        <authorList>
            <person name="Varghese N."/>
            <person name="Submissions S."/>
        </authorList>
    </citation>
    <scope>NUCLEOTIDE SEQUENCE [LARGE SCALE GENOMIC DNA]</scope>
    <source>
        <strain evidence="4">LNB2</strain>
    </source>
</reference>
<dbReference type="PANTHER" id="PTHR36582:SF2">
    <property type="entry name" value="ANTITOXIN PARD"/>
    <property type="match status" value="1"/>
</dbReference>
<dbReference type="OrthoDB" id="9811310at2"/>
<dbReference type="InterPro" id="IPR022789">
    <property type="entry name" value="ParD"/>
</dbReference>
<dbReference type="AlphaFoldDB" id="A0A239GDK6"/>
<dbReference type="InterPro" id="IPR010985">
    <property type="entry name" value="Ribbon_hlx_hlx"/>
</dbReference>
<name>A0A239GDK6_9SPHN</name>
<accession>A0A239GDK6</accession>
<evidence type="ECO:0000313" key="4">
    <source>
        <dbReference type="Proteomes" id="UP000198281"/>
    </source>
</evidence>
<proteinExistence type="inferred from homology"/>
<dbReference type="GO" id="GO:0006355">
    <property type="term" value="P:regulation of DNA-templated transcription"/>
    <property type="evidence" value="ECO:0007669"/>
    <property type="project" value="InterPro"/>
</dbReference>
<comment type="similarity">
    <text evidence="1">Belongs to the ParD antitoxin family.</text>
</comment>